<dbReference type="EMBL" id="CM001377">
    <property type="protein sequence ID" value="EHM10855.1"/>
    <property type="molecule type" value="Genomic_DNA"/>
</dbReference>
<dbReference type="RefSeq" id="WP_006584349.1">
    <property type="nucleotide sequence ID" value="NZ_CM001377.1"/>
</dbReference>
<sequence>MFLILSSKDVVWAPRVVALIRSPGGTSVHLKDRGVLESHLSPASILRRSTELGLVVEGLEEAPKGASDKKKERER</sequence>
<reference evidence="1 2" key="1">
    <citation type="submission" date="2011-10" db="EMBL/GenBank/DDBJ databases">
        <title>The Noncontiguous Finished genome of Thermanaerovibrio velox DSM 12556.</title>
        <authorList>
            <consortium name="US DOE Joint Genome Institute (JGI-PGF)"/>
            <person name="Lucas S."/>
            <person name="Copeland A."/>
            <person name="Lapidus A."/>
            <person name="Glavina del Rio T."/>
            <person name="Dalin E."/>
            <person name="Tice H."/>
            <person name="Bruce D."/>
            <person name="Goodwin L."/>
            <person name="Pitluck S."/>
            <person name="Peters L."/>
            <person name="Mikhailova N."/>
            <person name="Teshima H."/>
            <person name="Kyrpides N."/>
            <person name="Mavromatis K."/>
            <person name="Ivanova N."/>
            <person name="Markowitz V."/>
            <person name="Cheng J.-F."/>
            <person name="Hugenholtz P."/>
            <person name="Woyke T."/>
            <person name="Wu D."/>
            <person name="Spring S."/>
            <person name="Brambilla E.-M."/>
            <person name="Klenk H.-P."/>
            <person name="Eisen J.A."/>
        </authorList>
    </citation>
    <scope>NUCLEOTIDE SEQUENCE [LARGE SCALE GENOMIC DNA]</scope>
    <source>
        <strain evidence="1 2">DSM 12556</strain>
    </source>
</reference>
<name>H0UR18_9BACT</name>
<organism evidence="1 2">
    <name type="scientific">Thermanaerovibrio velox DSM 12556</name>
    <dbReference type="NCBI Taxonomy" id="926567"/>
    <lineage>
        <taxon>Bacteria</taxon>
        <taxon>Thermotogati</taxon>
        <taxon>Synergistota</taxon>
        <taxon>Synergistia</taxon>
        <taxon>Synergistales</taxon>
        <taxon>Synergistaceae</taxon>
        <taxon>Thermanaerovibrio</taxon>
    </lineage>
</organism>
<evidence type="ECO:0000313" key="2">
    <source>
        <dbReference type="Proteomes" id="UP000005730"/>
    </source>
</evidence>
<accession>H0UR18</accession>
<protein>
    <submittedName>
        <fullName evidence="1">Uncharacterized protein</fullName>
    </submittedName>
</protein>
<gene>
    <name evidence="1" type="ORF">TheveDRAFT_1737</name>
</gene>
<evidence type="ECO:0000313" key="1">
    <source>
        <dbReference type="EMBL" id="EHM10855.1"/>
    </source>
</evidence>
<dbReference type="Proteomes" id="UP000005730">
    <property type="component" value="Chromosome"/>
</dbReference>
<dbReference type="HOGENOM" id="CLU_2669929_0_0_0"/>
<proteinExistence type="predicted"/>
<dbReference type="STRING" id="926567.TheveDRAFT_1737"/>
<dbReference type="AlphaFoldDB" id="H0UR18"/>
<keyword evidence="2" id="KW-1185">Reference proteome</keyword>